<dbReference type="SUPFAM" id="SSF53822">
    <property type="entry name" value="Periplasmic binding protein-like I"/>
    <property type="match status" value="1"/>
</dbReference>
<dbReference type="PROSITE" id="PS51257">
    <property type="entry name" value="PROKAR_LIPOPROTEIN"/>
    <property type="match status" value="1"/>
</dbReference>
<feature type="compositionally biased region" description="Pro residues" evidence="4">
    <location>
        <begin position="40"/>
        <end position="54"/>
    </location>
</feature>
<dbReference type="PANTHER" id="PTHR46847:SF1">
    <property type="entry name" value="D-ALLOSE-BINDING PERIPLASMIC PROTEIN-RELATED"/>
    <property type="match status" value="1"/>
</dbReference>
<dbReference type="AlphaFoldDB" id="A0A1M5Z157"/>
<evidence type="ECO:0000256" key="1">
    <source>
        <dbReference type="ARBA" id="ARBA00004196"/>
    </source>
</evidence>
<accession>A0A1M5Z157</accession>
<name>A0A1M5Z157_9FIRM</name>
<proteinExistence type="inferred from homology"/>
<feature type="region of interest" description="Disordered" evidence="4">
    <location>
        <begin position="28"/>
        <end position="56"/>
    </location>
</feature>
<dbReference type="InterPro" id="IPR028082">
    <property type="entry name" value="Peripla_BP_I"/>
</dbReference>
<comment type="subcellular location">
    <subcellularLocation>
        <location evidence="1">Cell envelope</location>
    </subcellularLocation>
</comment>
<evidence type="ECO:0000313" key="7">
    <source>
        <dbReference type="Proteomes" id="UP000183995"/>
    </source>
</evidence>
<dbReference type="OrthoDB" id="1841723at2"/>
<evidence type="ECO:0000256" key="4">
    <source>
        <dbReference type="SAM" id="MobiDB-lite"/>
    </source>
</evidence>
<evidence type="ECO:0000256" key="3">
    <source>
        <dbReference type="ARBA" id="ARBA00022729"/>
    </source>
</evidence>
<sequence>MKRFTAILLTAVLVLTLVSCSAGTGAGPSGSAPGAAPSDTAPPPVSPDQSPPPESGIGYLTDKAEHFNRKPYRIAYICLSAAEALQQGISNNLEKFGKVLNYEYTMYSANMDYDGLVNQMQVYADQGYQGLIVGADDSVMPRIYEVGKELDIPFVAESTSFLDASGSCIWPSVAQDQYANGAECVQWLADNYNNYWTDQVDLSKIGLIVIDFTLVNGIHERAPGAHDAFVKDFPEASGNYYVADLATLSTGPTAQGASDLASGIMATHSEIAKWFVVALVDDWAIGAARAVESLNKGQDALVVSVQSDAFIKELESGNADSIYVAACAISPAEFSSYMAANIVTILEGRATAETIWPEWKAPGSNYACMKIKGTMITKDTYKDWEKNTSFDTLTAGLRQG</sequence>
<dbReference type="EMBL" id="FQXV01000012">
    <property type="protein sequence ID" value="SHI17798.1"/>
    <property type="molecule type" value="Genomic_DNA"/>
</dbReference>
<gene>
    <name evidence="6" type="ORF">SAMN02745823_03051</name>
</gene>
<reference evidence="6 7" key="1">
    <citation type="submission" date="2016-11" db="EMBL/GenBank/DDBJ databases">
        <authorList>
            <person name="Jaros S."/>
            <person name="Januszkiewicz K."/>
            <person name="Wedrychowicz H."/>
        </authorList>
    </citation>
    <scope>NUCLEOTIDE SEQUENCE [LARGE SCALE GENOMIC DNA]</scope>
    <source>
        <strain evidence="6 7">DSM 10068</strain>
    </source>
</reference>
<dbReference type="GO" id="GO:0030246">
    <property type="term" value="F:carbohydrate binding"/>
    <property type="evidence" value="ECO:0007669"/>
    <property type="project" value="UniProtKB-ARBA"/>
</dbReference>
<protein>
    <submittedName>
        <fullName evidence="6">L-arabinose transport system substrate-binding protein</fullName>
    </submittedName>
</protein>
<feature type="chain" id="PRO_5038748225" evidence="5">
    <location>
        <begin position="27"/>
        <end position="400"/>
    </location>
</feature>
<comment type="similarity">
    <text evidence="2">Belongs to the bacterial solute-binding protein 2 family.</text>
</comment>
<dbReference type="Proteomes" id="UP000183995">
    <property type="component" value="Unassembled WGS sequence"/>
</dbReference>
<feature type="compositionally biased region" description="Low complexity" evidence="4">
    <location>
        <begin position="28"/>
        <end position="39"/>
    </location>
</feature>
<dbReference type="PANTHER" id="PTHR46847">
    <property type="entry name" value="D-ALLOSE-BINDING PERIPLASMIC PROTEIN-RELATED"/>
    <property type="match status" value="1"/>
</dbReference>
<keyword evidence="3 5" id="KW-0732">Signal</keyword>
<feature type="signal peptide" evidence="5">
    <location>
        <begin position="1"/>
        <end position="26"/>
    </location>
</feature>
<keyword evidence="7" id="KW-1185">Reference proteome</keyword>
<organism evidence="6 7">
    <name type="scientific">Sporobacter termitidis DSM 10068</name>
    <dbReference type="NCBI Taxonomy" id="1123282"/>
    <lineage>
        <taxon>Bacteria</taxon>
        <taxon>Bacillati</taxon>
        <taxon>Bacillota</taxon>
        <taxon>Clostridia</taxon>
        <taxon>Eubacteriales</taxon>
        <taxon>Oscillospiraceae</taxon>
        <taxon>Sporobacter</taxon>
    </lineage>
</organism>
<dbReference type="GO" id="GO:0030313">
    <property type="term" value="C:cell envelope"/>
    <property type="evidence" value="ECO:0007669"/>
    <property type="project" value="UniProtKB-SubCell"/>
</dbReference>
<dbReference type="RefSeq" id="WP_073080734.1">
    <property type="nucleotide sequence ID" value="NZ_FQXV01000012.1"/>
</dbReference>
<evidence type="ECO:0000313" key="6">
    <source>
        <dbReference type="EMBL" id="SHI17798.1"/>
    </source>
</evidence>
<dbReference type="Gene3D" id="3.40.50.2300">
    <property type="match status" value="2"/>
</dbReference>
<evidence type="ECO:0000256" key="2">
    <source>
        <dbReference type="ARBA" id="ARBA00007639"/>
    </source>
</evidence>
<evidence type="ECO:0000256" key="5">
    <source>
        <dbReference type="SAM" id="SignalP"/>
    </source>
</evidence>
<dbReference type="STRING" id="1123282.SAMN02745823_03051"/>